<keyword evidence="5" id="KW-1133">Transmembrane helix</keyword>
<dbReference type="InterPro" id="IPR004090">
    <property type="entry name" value="Chemotax_Me-accpt_rcpt"/>
</dbReference>
<dbReference type="AlphaFoldDB" id="A0A833JFQ1"/>
<keyword evidence="1" id="KW-0145">Chemotaxis</keyword>
<keyword evidence="8" id="KW-1185">Reference proteome</keyword>
<dbReference type="PANTHER" id="PTHR43531:SF11">
    <property type="entry name" value="METHYL-ACCEPTING CHEMOTAXIS PROTEIN 3"/>
    <property type="match status" value="1"/>
</dbReference>
<dbReference type="EMBL" id="WFLN01000004">
    <property type="protein sequence ID" value="KAB8033825.1"/>
    <property type="molecule type" value="Genomic_DNA"/>
</dbReference>
<sequence>MRKNEYNMSLETKILLHERLYPTALELESQIKKMQDFRVSITNELGKKSEAEMNMFQVLLISGGFIFTFLLLGFGFYVVSKLSNKLLENTKQLLNSSEEALRASDRMKDASENIARGATESAASLEETVSSLEQLSSMVKQNANNAREVNSLAQIAKKSAEEGEKEIVGLCTAMNEVADSSKKVNEIITVIDSIAFQTNLLALNAAVEAARAGEHGKGFAVVAEAVRNLAQRSASSAKDISNLIKDSVEKSDKGVLIAIHSAEALKEIVVNAKKVSNLITDIANASNEQAQGISQISKAMNQLDQVTQVNAGIAEQSLEMSQEVTACSKEVTKVVYDLQLTIEGKLGKRYMFDSESKNLKFKNSKANSLNSKIINKSHAVQKLNKNNTEASTHLNKKFAGDHSFSHSLNQVKNLANAPIHETQAIKKSAKQVIPFDSDSEGFDDEPKPNIGTIQGF</sequence>
<dbReference type="Gene3D" id="1.10.287.950">
    <property type="entry name" value="Methyl-accepting chemotaxis protein"/>
    <property type="match status" value="1"/>
</dbReference>
<dbReference type="GO" id="GO:0005886">
    <property type="term" value="C:plasma membrane"/>
    <property type="evidence" value="ECO:0007669"/>
    <property type="project" value="TreeGrafter"/>
</dbReference>
<organism evidence="7 8">
    <name type="scientific">Fluviispira multicolorata</name>
    <dbReference type="NCBI Taxonomy" id="2654512"/>
    <lineage>
        <taxon>Bacteria</taxon>
        <taxon>Pseudomonadati</taxon>
        <taxon>Bdellovibrionota</taxon>
        <taxon>Oligoflexia</taxon>
        <taxon>Silvanigrellales</taxon>
        <taxon>Silvanigrellaceae</taxon>
        <taxon>Fluviispira</taxon>
    </lineage>
</organism>
<name>A0A833JFQ1_9BACT</name>
<proteinExistence type="inferred from homology"/>
<feature type="region of interest" description="Disordered" evidence="4">
    <location>
        <begin position="436"/>
        <end position="456"/>
    </location>
</feature>
<comment type="caution">
    <text evidence="7">The sequence shown here is derived from an EMBL/GenBank/DDBJ whole genome shotgun (WGS) entry which is preliminary data.</text>
</comment>
<dbReference type="InterPro" id="IPR051310">
    <property type="entry name" value="MCP_chemotaxis"/>
</dbReference>
<evidence type="ECO:0000256" key="4">
    <source>
        <dbReference type="SAM" id="MobiDB-lite"/>
    </source>
</evidence>
<dbReference type="Pfam" id="PF00015">
    <property type="entry name" value="MCPsignal"/>
    <property type="match status" value="1"/>
</dbReference>
<dbReference type="PROSITE" id="PS50111">
    <property type="entry name" value="CHEMOTAXIS_TRANSDUC_2"/>
    <property type="match status" value="1"/>
</dbReference>
<dbReference type="InterPro" id="IPR004089">
    <property type="entry name" value="MCPsignal_dom"/>
</dbReference>
<feature type="transmembrane region" description="Helical" evidence="5">
    <location>
        <begin position="58"/>
        <end position="79"/>
    </location>
</feature>
<evidence type="ECO:0000256" key="1">
    <source>
        <dbReference type="ARBA" id="ARBA00022500"/>
    </source>
</evidence>
<keyword evidence="3" id="KW-0807">Transducer</keyword>
<evidence type="ECO:0000259" key="6">
    <source>
        <dbReference type="PROSITE" id="PS50111"/>
    </source>
</evidence>
<accession>A0A833JFQ1</accession>
<dbReference type="SMART" id="SM00283">
    <property type="entry name" value="MA"/>
    <property type="match status" value="1"/>
</dbReference>
<dbReference type="Proteomes" id="UP000442694">
    <property type="component" value="Unassembled WGS sequence"/>
</dbReference>
<gene>
    <name evidence="7" type="ORF">GCL57_03255</name>
</gene>
<dbReference type="GO" id="GO:0006935">
    <property type="term" value="P:chemotaxis"/>
    <property type="evidence" value="ECO:0007669"/>
    <property type="project" value="UniProtKB-KW"/>
</dbReference>
<evidence type="ECO:0000256" key="3">
    <source>
        <dbReference type="PROSITE-ProRule" id="PRU00284"/>
    </source>
</evidence>
<feature type="domain" description="Methyl-accepting transducer" evidence="6">
    <location>
        <begin position="96"/>
        <end position="325"/>
    </location>
</feature>
<evidence type="ECO:0000256" key="5">
    <source>
        <dbReference type="SAM" id="Phobius"/>
    </source>
</evidence>
<dbReference type="GO" id="GO:0004888">
    <property type="term" value="F:transmembrane signaling receptor activity"/>
    <property type="evidence" value="ECO:0007669"/>
    <property type="project" value="InterPro"/>
</dbReference>
<dbReference type="GO" id="GO:0007165">
    <property type="term" value="P:signal transduction"/>
    <property type="evidence" value="ECO:0007669"/>
    <property type="project" value="UniProtKB-KW"/>
</dbReference>
<dbReference type="PANTHER" id="PTHR43531">
    <property type="entry name" value="PROTEIN ICFG"/>
    <property type="match status" value="1"/>
</dbReference>
<protein>
    <recommendedName>
        <fullName evidence="6">Methyl-accepting transducer domain-containing protein</fullName>
    </recommendedName>
</protein>
<evidence type="ECO:0000256" key="2">
    <source>
        <dbReference type="ARBA" id="ARBA00029447"/>
    </source>
</evidence>
<keyword evidence="5" id="KW-0812">Transmembrane</keyword>
<comment type="similarity">
    <text evidence="2">Belongs to the methyl-accepting chemotaxis (MCP) protein family.</text>
</comment>
<evidence type="ECO:0000313" key="8">
    <source>
        <dbReference type="Proteomes" id="UP000442694"/>
    </source>
</evidence>
<reference evidence="7 8" key="1">
    <citation type="submission" date="2019-10" db="EMBL/GenBank/DDBJ databases">
        <title>New genus of Silvanigrellaceae.</title>
        <authorList>
            <person name="Pitt A."/>
            <person name="Hahn M.W."/>
        </authorList>
    </citation>
    <scope>NUCLEOTIDE SEQUENCE [LARGE SCALE GENOMIC DNA]</scope>
    <source>
        <strain evidence="7 8">33A1-SZDP</strain>
    </source>
</reference>
<keyword evidence="5" id="KW-0472">Membrane</keyword>
<dbReference type="CDD" id="cd11386">
    <property type="entry name" value="MCP_signal"/>
    <property type="match status" value="1"/>
</dbReference>
<evidence type="ECO:0000313" key="7">
    <source>
        <dbReference type="EMBL" id="KAB8033825.1"/>
    </source>
</evidence>
<dbReference type="SUPFAM" id="SSF58104">
    <property type="entry name" value="Methyl-accepting chemotaxis protein (MCP) signaling domain"/>
    <property type="match status" value="1"/>
</dbReference>
<dbReference type="PRINTS" id="PR00260">
    <property type="entry name" value="CHEMTRNSDUCR"/>
</dbReference>